<dbReference type="PRINTS" id="PR01438">
    <property type="entry name" value="UNVRSLSTRESS"/>
</dbReference>
<name>A0ABS8D859_9NEIS</name>
<keyword evidence="2" id="KW-0963">Cytoplasm</keyword>
<dbReference type="Pfam" id="PF00582">
    <property type="entry name" value="Usp"/>
    <property type="match status" value="1"/>
</dbReference>
<dbReference type="CDD" id="cd00293">
    <property type="entry name" value="USP-like"/>
    <property type="match status" value="1"/>
</dbReference>
<dbReference type="SUPFAM" id="SSF52402">
    <property type="entry name" value="Adenine nucleotide alpha hydrolases-like"/>
    <property type="match status" value="1"/>
</dbReference>
<dbReference type="EMBL" id="JAJBZT010000006">
    <property type="protein sequence ID" value="MCB6184380.1"/>
    <property type="molecule type" value="Genomic_DNA"/>
</dbReference>
<comment type="similarity">
    <text evidence="1 2">Belongs to the universal stress protein A family.</text>
</comment>
<evidence type="ECO:0000259" key="3">
    <source>
        <dbReference type="Pfam" id="PF00582"/>
    </source>
</evidence>
<dbReference type="RefSeq" id="WP_227181189.1">
    <property type="nucleotide sequence ID" value="NZ_JAJBZT010000006.1"/>
</dbReference>
<proteinExistence type="inferred from homology"/>
<dbReference type="Proteomes" id="UP001165395">
    <property type="component" value="Unassembled WGS sequence"/>
</dbReference>
<evidence type="ECO:0000256" key="1">
    <source>
        <dbReference type="ARBA" id="ARBA00008791"/>
    </source>
</evidence>
<dbReference type="PANTHER" id="PTHR46268:SF15">
    <property type="entry name" value="UNIVERSAL STRESS PROTEIN HP_0031"/>
    <property type="match status" value="1"/>
</dbReference>
<evidence type="ECO:0000313" key="5">
    <source>
        <dbReference type="Proteomes" id="UP001165395"/>
    </source>
</evidence>
<feature type="domain" description="UspA" evidence="3">
    <location>
        <begin position="1"/>
        <end position="145"/>
    </location>
</feature>
<comment type="caution">
    <text evidence="4">The sequence shown here is derived from an EMBL/GenBank/DDBJ whole genome shotgun (WGS) entry which is preliminary data.</text>
</comment>
<evidence type="ECO:0000313" key="4">
    <source>
        <dbReference type="EMBL" id="MCB6184380.1"/>
    </source>
</evidence>
<dbReference type="PIRSF" id="PIRSF006276">
    <property type="entry name" value="UspA"/>
    <property type="match status" value="1"/>
</dbReference>
<organism evidence="4 5">
    <name type="scientific">Leeia speluncae</name>
    <dbReference type="NCBI Taxonomy" id="2884804"/>
    <lineage>
        <taxon>Bacteria</taxon>
        <taxon>Pseudomonadati</taxon>
        <taxon>Pseudomonadota</taxon>
        <taxon>Betaproteobacteria</taxon>
        <taxon>Neisseriales</taxon>
        <taxon>Leeiaceae</taxon>
        <taxon>Leeia</taxon>
    </lineage>
</organism>
<dbReference type="InterPro" id="IPR006015">
    <property type="entry name" value="Universal_stress_UspA"/>
</dbReference>
<gene>
    <name evidence="4" type="ORF">LIN78_12570</name>
</gene>
<comment type="subcellular location">
    <subcellularLocation>
        <location evidence="2">Cytoplasm</location>
    </subcellularLocation>
</comment>
<reference evidence="4" key="1">
    <citation type="submission" date="2021-10" db="EMBL/GenBank/DDBJ databases">
        <title>The complete genome sequence of Leeia sp. TBRC 13508.</title>
        <authorList>
            <person name="Charoenyingcharoen P."/>
            <person name="Yukphan P."/>
        </authorList>
    </citation>
    <scope>NUCLEOTIDE SEQUENCE</scope>
    <source>
        <strain evidence="4">TBRC 13508</strain>
    </source>
</reference>
<dbReference type="Gene3D" id="3.40.50.620">
    <property type="entry name" value="HUPs"/>
    <property type="match status" value="1"/>
</dbReference>
<accession>A0ABS8D859</accession>
<dbReference type="InterPro" id="IPR014729">
    <property type="entry name" value="Rossmann-like_a/b/a_fold"/>
</dbReference>
<dbReference type="InterPro" id="IPR006016">
    <property type="entry name" value="UspA"/>
</dbReference>
<keyword evidence="5" id="KW-1185">Reference proteome</keyword>
<dbReference type="PANTHER" id="PTHR46268">
    <property type="entry name" value="STRESS RESPONSE PROTEIN NHAX"/>
    <property type="match status" value="1"/>
</dbReference>
<protein>
    <recommendedName>
        <fullName evidence="2">Universal stress protein</fullName>
    </recommendedName>
</protein>
<sequence>MYQRIFVPVDESKTSNVALQEAIRFAQDQHAIIRLVHVVDLAQFFWGGAEFIDTSELQQNLITAGQKVLAEAEEKVKAAAITVDSQLHQTYGERIARVISDDAKAWNADIVVMGTHGKRGFDHLLLGSVAEGVMRMATTPLLMIRAN</sequence>
<evidence type="ECO:0000256" key="2">
    <source>
        <dbReference type="PIRNR" id="PIRNR006276"/>
    </source>
</evidence>